<dbReference type="EMBL" id="CACRSL010000003">
    <property type="protein sequence ID" value="VYT18792.1"/>
    <property type="molecule type" value="Genomic_DNA"/>
</dbReference>
<evidence type="ECO:0000256" key="2">
    <source>
        <dbReference type="ARBA" id="ARBA00022448"/>
    </source>
</evidence>
<reference evidence="8" key="1">
    <citation type="submission" date="2019-11" db="EMBL/GenBank/DDBJ databases">
        <authorList>
            <person name="Feng L."/>
        </authorList>
    </citation>
    <scope>NUCLEOTIDE SEQUENCE</scope>
    <source>
        <strain evidence="8">AundefinedLFYP135</strain>
    </source>
</reference>
<feature type="transmembrane region" description="Helical" evidence="6">
    <location>
        <begin position="229"/>
        <end position="247"/>
    </location>
</feature>
<evidence type="ECO:0000313" key="8">
    <source>
        <dbReference type="EMBL" id="VYT18792.1"/>
    </source>
</evidence>
<name>A0A6N2UPT1_9FIRM</name>
<dbReference type="InterPro" id="IPR036259">
    <property type="entry name" value="MFS_trans_sf"/>
</dbReference>
<feature type="transmembrane region" description="Helical" evidence="6">
    <location>
        <begin position="259"/>
        <end position="281"/>
    </location>
</feature>
<dbReference type="InterPro" id="IPR011701">
    <property type="entry name" value="MFS"/>
</dbReference>
<evidence type="ECO:0000259" key="7">
    <source>
        <dbReference type="PROSITE" id="PS50850"/>
    </source>
</evidence>
<dbReference type="Gene3D" id="1.20.1250.20">
    <property type="entry name" value="MFS general substrate transporter like domains"/>
    <property type="match status" value="2"/>
</dbReference>
<keyword evidence="3 6" id="KW-0812">Transmembrane</keyword>
<keyword evidence="2" id="KW-0813">Transport</keyword>
<feature type="transmembrane region" description="Helical" evidence="6">
    <location>
        <begin position="12"/>
        <end position="32"/>
    </location>
</feature>
<dbReference type="InterPro" id="IPR020846">
    <property type="entry name" value="MFS_dom"/>
</dbReference>
<evidence type="ECO:0000256" key="1">
    <source>
        <dbReference type="ARBA" id="ARBA00004651"/>
    </source>
</evidence>
<feature type="domain" description="Major facilitator superfamily (MFS) profile" evidence="7">
    <location>
        <begin position="1"/>
        <end position="408"/>
    </location>
</feature>
<accession>A0A6N2UPT1</accession>
<evidence type="ECO:0000256" key="4">
    <source>
        <dbReference type="ARBA" id="ARBA00022989"/>
    </source>
</evidence>
<evidence type="ECO:0000256" key="3">
    <source>
        <dbReference type="ARBA" id="ARBA00022692"/>
    </source>
</evidence>
<comment type="subcellular location">
    <subcellularLocation>
        <location evidence="1">Cell membrane</location>
        <topology evidence="1">Multi-pass membrane protein</topology>
    </subcellularLocation>
</comment>
<feature type="transmembrane region" description="Helical" evidence="6">
    <location>
        <begin position="52"/>
        <end position="70"/>
    </location>
</feature>
<proteinExistence type="predicted"/>
<dbReference type="Pfam" id="PF07690">
    <property type="entry name" value="MFS_1"/>
    <property type="match status" value="1"/>
</dbReference>
<dbReference type="PANTHER" id="PTHR11360:SF290">
    <property type="entry name" value="MONOCARBOXYLATE MFS PERMEASE"/>
    <property type="match status" value="1"/>
</dbReference>
<evidence type="ECO:0000256" key="5">
    <source>
        <dbReference type="ARBA" id="ARBA00023136"/>
    </source>
</evidence>
<feature type="transmembrane region" description="Helical" evidence="6">
    <location>
        <begin position="293"/>
        <end position="315"/>
    </location>
</feature>
<dbReference type="PROSITE" id="PS51257">
    <property type="entry name" value="PROKAR_LIPOPROTEIN"/>
    <property type="match status" value="1"/>
</dbReference>
<feature type="transmembrane region" description="Helical" evidence="6">
    <location>
        <begin position="82"/>
        <end position="100"/>
    </location>
</feature>
<dbReference type="GO" id="GO:0005886">
    <property type="term" value="C:plasma membrane"/>
    <property type="evidence" value="ECO:0007669"/>
    <property type="project" value="UniProtKB-SubCell"/>
</dbReference>
<keyword evidence="4 6" id="KW-1133">Transmembrane helix</keyword>
<dbReference type="CDD" id="cd17355">
    <property type="entry name" value="MFS_YcxA_like"/>
    <property type="match status" value="1"/>
</dbReference>
<feature type="transmembrane region" description="Helical" evidence="6">
    <location>
        <begin position="353"/>
        <end position="372"/>
    </location>
</feature>
<feature type="transmembrane region" description="Helical" evidence="6">
    <location>
        <begin position="171"/>
        <end position="191"/>
    </location>
</feature>
<dbReference type="GO" id="GO:0022857">
    <property type="term" value="F:transmembrane transporter activity"/>
    <property type="evidence" value="ECO:0007669"/>
    <property type="project" value="InterPro"/>
</dbReference>
<feature type="transmembrane region" description="Helical" evidence="6">
    <location>
        <begin position="384"/>
        <end position="404"/>
    </location>
</feature>
<dbReference type="PROSITE" id="PS50850">
    <property type="entry name" value="MFS"/>
    <property type="match status" value="1"/>
</dbReference>
<feature type="transmembrane region" description="Helical" evidence="6">
    <location>
        <begin position="321"/>
        <end position="341"/>
    </location>
</feature>
<feature type="transmembrane region" description="Helical" evidence="6">
    <location>
        <begin position="141"/>
        <end position="159"/>
    </location>
</feature>
<gene>
    <name evidence="8" type="primary">exuT</name>
    <name evidence="8" type="ORF">AULFYP135_02023</name>
</gene>
<dbReference type="PANTHER" id="PTHR11360">
    <property type="entry name" value="MONOCARBOXYLATE TRANSPORTER"/>
    <property type="match status" value="1"/>
</dbReference>
<organism evidence="8">
    <name type="scientific">uncultured Anaerotruncus sp</name>
    <dbReference type="NCBI Taxonomy" id="905011"/>
    <lineage>
        <taxon>Bacteria</taxon>
        <taxon>Bacillati</taxon>
        <taxon>Bacillota</taxon>
        <taxon>Clostridia</taxon>
        <taxon>Eubacteriales</taxon>
        <taxon>Oscillospiraceae</taxon>
        <taxon>Anaerotruncus</taxon>
        <taxon>environmental samples</taxon>
    </lineage>
</organism>
<dbReference type="SUPFAM" id="SSF103473">
    <property type="entry name" value="MFS general substrate transporter"/>
    <property type="match status" value="1"/>
</dbReference>
<sequence>MDRGADGKVFYGWWIVAACFMTMFCTFGIVYNCNGMFIVPVTEDMGFTRQQMGMNSTIISSMMMIVSLFAGKIFKRFNVKMVMRVGAICLIAGYASYSLAQSLYMFYASSVLVGLGLACTSTLPISIIINSWFNLKRGTAMGIASTGSGIGGMVLNQVAGKLIPAVGWRQSYLMLAGLMCIVILPCVFFIIKKDPAEIGLEPFGGVGRIVTNAQEDGLTLSEAAKTKKFWIFIGILVVNAIATGGVVQNLVPYISELGYSYSFGAIMASLNMASLAAGKFLLGNLYDRKGARFSTVCSCTCSALAMGSMILASLFMPSFGLMLLCSGLGCAFGSTGIPILVRMVFGNKDYSSIYGISNFASNLGGALSPLIIGRLFDVTGTYKTGFSLFCGLSVCAACAFFALLSERKSSKTQAA</sequence>
<evidence type="ECO:0000256" key="6">
    <source>
        <dbReference type="SAM" id="Phobius"/>
    </source>
</evidence>
<protein>
    <submittedName>
        <fullName evidence="8">Hexuronate transporter</fullName>
    </submittedName>
</protein>
<dbReference type="InterPro" id="IPR050327">
    <property type="entry name" value="Proton-linked_MCT"/>
</dbReference>
<dbReference type="AlphaFoldDB" id="A0A6N2UPT1"/>
<feature type="transmembrane region" description="Helical" evidence="6">
    <location>
        <begin position="106"/>
        <end position="129"/>
    </location>
</feature>
<keyword evidence="5 6" id="KW-0472">Membrane</keyword>